<sequence length="102" mass="11309">MFGQSLPLPHNFLPINSSLRWQDGSIPDRAIFILSGWLDQSGGYFIHYAGIVLVLIHFAAHRGGFAVRCQCCASFKHAQAAGTATRMRKALLLGLILNFPRR</sequence>
<dbReference type="EMBL" id="CP069102">
    <property type="protein sequence ID" value="QSS49999.1"/>
    <property type="molecule type" value="Genomic_DNA"/>
</dbReference>
<evidence type="ECO:0000256" key="1">
    <source>
        <dbReference type="SAM" id="Phobius"/>
    </source>
</evidence>
<reference evidence="2" key="1">
    <citation type="submission" date="2021-01" db="EMBL/GenBank/DDBJ databases">
        <title>Chromosome-level genome assembly of a human fungal pathogen reveals clustering of transcriptionally co-regulated genes.</title>
        <authorList>
            <person name="Voorhies M."/>
            <person name="Cohen S."/>
            <person name="Shea T.P."/>
            <person name="Petrus S."/>
            <person name="Munoz J.F."/>
            <person name="Poplawski S."/>
            <person name="Goldman W.E."/>
            <person name="Michael T."/>
            <person name="Cuomo C.A."/>
            <person name="Sil A."/>
            <person name="Beyhan S."/>
        </authorList>
    </citation>
    <scope>NUCLEOTIDE SEQUENCE</scope>
    <source>
        <strain evidence="2">H88</strain>
    </source>
</reference>
<accession>A0A8A1L7A0</accession>
<keyword evidence="1" id="KW-1133">Transmembrane helix</keyword>
<gene>
    <name evidence="2" type="ORF">I7I53_10540</name>
</gene>
<dbReference type="VEuPathDB" id="FungiDB:I7I53_10540"/>
<protein>
    <submittedName>
        <fullName evidence="2">Uncharacterized protein</fullName>
    </submittedName>
</protein>
<keyword evidence="1" id="KW-0472">Membrane</keyword>
<evidence type="ECO:0000313" key="2">
    <source>
        <dbReference type="EMBL" id="QSS49999.1"/>
    </source>
</evidence>
<keyword evidence="1" id="KW-0812">Transmembrane</keyword>
<dbReference type="AlphaFoldDB" id="A0A8A1L7A0"/>
<evidence type="ECO:0000313" key="3">
    <source>
        <dbReference type="Proteomes" id="UP000663419"/>
    </source>
</evidence>
<feature type="transmembrane region" description="Helical" evidence="1">
    <location>
        <begin position="42"/>
        <end position="60"/>
    </location>
</feature>
<organism evidence="2 3">
    <name type="scientific">Ajellomyces capsulatus (strain H88)</name>
    <name type="common">Darling's disease fungus</name>
    <name type="synonym">Histoplasma capsulatum</name>
    <dbReference type="NCBI Taxonomy" id="544711"/>
    <lineage>
        <taxon>Eukaryota</taxon>
        <taxon>Fungi</taxon>
        <taxon>Dikarya</taxon>
        <taxon>Ascomycota</taxon>
        <taxon>Pezizomycotina</taxon>
        <taxon>Eurotiomycetes</taxon>
        <taxon>Eurotiomycetidae</taxon>
        <taxon>Onygenales</taxon>
        <taxon>Ajellomycetaceae</taxon>
        <taxon>Histoplasma</taxon>
    </lineage>
</organism>
<name>A0A8A1L7A0_AJEC8</name>
<dbReference type="Proteomes" id="UP000663419">
    <property type="component" value="Chromosome 1"/>
</dbReference>
<proteinExistence type="predicted"/>